<feature type="domain" description="HTH merR-type" evidence="5">
    <location>
        <begin position="11"/>
        <end position="79"/>
    </location>
</feature>
<protein>
    <recommendedName>
        <fullName evidence="5">HTH merR-type domain-containing protein</fullName>
    </recommendedName>
</protein>
<evidence type="ECO:0000256" key="2">
    <source>
        <dbReference type="ARBA" id="ARBA00023015"/>
    </source>
</evidence>
<keyword evidence="3" id="KW-0238">DNA-binding</keyword>
<comment type="caution">
    <text evidence="6">The sequence shown here is derived from an EMBL/GenBank/DDBJ whole genome shotgun (WGS) entry which is preliminary data.</text>
</comment>
<keyword evidence="2" id="KW-0805">Transcription regulation</keyword>
<evidence type="ECO:0000256" key="1">
    <source>
        <dbReference type="ARBA" id="ARBA00022491"/>
    </source>
</evidence>
<dbReference type="SMART" id="SM00422">
    <property type="entry name" value="HTH_MERR"/>
    <property type="match status" value="1"/>
</dbReference>
<keyword evidence="7" id="KW-1185">Reference proteome</keyword>
<dbReference type="EMBL" id="BMCJ01000006">
    <property type="protein sequence ID" value="GGC98148.1"/>
    <property type="molecule type" value="Genomic_DNA"/>
</dbReference>
<reference evidence="7" key="1">
    <citation type="journal article" date="2019" name="Int. J. Syst. Evol. Microbiol.">
        <title>The Global Catalogue of Microorganisms (GCM) 10K type strain sequencing project: providing services to taxonomists for standard genome sequencing and annotation.</title>
        <authorList>
            <consortium name="The Broad Institute Genomics Platform"/>
            <consortium name="The Broad Institute Genome Sequencing Center for Infectious Disease"/>
            <person name="Wu L."/>
            <person name="Ma J."/>
        </authorList>
    </citation>
    <scope>NUCLEOTIDE SEQUENCE [LARGE SCALE GENOMIC DNA]</scope>
    <source>
        <strain evidence="7">CCM 7282</strain>
    </source>
</reference>
<evidence type="ECO:0000313" key="7">
    <source>
        <dbReference type="Proteomes" id="UP000619534"/>
    </source>
</evidence>
<name>A0ABQ1PJA3_9BACI</name>
<dbReference type="Pfam" id="PF13411">
    <property type="entry name" value="MerR_1"/>
    <property type="match status" value="1"/>
</dbReference>
<dbReference type="PROSITE" id="PS50937">
    <property type="entry name" value="HTH_MERR_2"/>
    <property type="match status" value="1"/>
</dbReference>
<dbReference type="InterPro" id="IPR047057">
    <property type="entry name" value="MerR_fam"/>
</dbReference>
<dbReference type="Gene3D" id="1.10.1660.10">
    <property type="match status" value="1"/>
</dbReference>
<dbReference type="InterPro" id="IPR000551">
    <property type="entry name" value="MerR-type_HTH_dom"/>
</dbReference>
<evidence type="ECO:0000256" key="3">
    <source>
        <dbReference type="ARBA" id="ARBA00023125"/>
    </source>
</evidence>
<organism evidence="6 7">
    <name type="scientific">Thalassobacillus devorans</name>
    <dbReference type="NCBI Taxonomy" id="279813"/>
    <lineage>
        <taxon>Bacteria</taxon>
        <taxon>Bacillati</taxon>
        <taxon>Bacillota</taxon>
        <taxon>Bacilli</taxon>
        <taxon>Bacillales</taxon>
        <taxon>Bacillaceae</taxon>
        <taxon>Thalassobacillus</taxon>
    </lineage>
</organism>
<dbReference type="RefSeq" id="WP_062440236.1">
    <property type="nucleotide sequence ID" value="NZ_BMCJ01000006.1"/>
</dbReference>
<keyword evidence="1" id="KW-0678">Repressor</keyword>
<evidence type="ECO:0000256" key="4">
    <source>
        <dbReference type="ARBA" id="ARBA00023163"/>
    </source>
</evidence>
<sequence>MSDDIPHHVQTFPISVVKNATKLTARQIRYYEEHGLIKPNRNEGNQRVYSLNDIQQLKEVKLLIEQGINIAGIKKLIKKEF</sequence>
<dbReference type="SUPFAM" id="SSF46955">
    <property type="entry name" value="Putative DNA-binding domain"/>
    <property type="match status" value="1"/>
</dbReference>
<dbReference type="Proteomes" id="UP000619534">
    <property type="component" value="Unassembled WGS sequence"/>
</dbReference>
<dbReference type="PANTHER" id="PTHR30204">
    <property type="entry name" value="REDOX-CYCLING DRUG-SENSING TRANSCRIPTIONAL ACTIVATOR SOXR"/>
    <property type="match status" value="1"/>
</dbReference>
<dbReference type="InterPro" id="IPR009061">
    <property type="entry name" value="DNA-bd_dom_put_sf"/>
</dbReference>
<accession>A0ABQ1PJA3</accession>
<dbReference type="PANTHER" id="PTHR30204:SF65">
    <property type="entry name" value="HTH-TYPE TRANSCRIPTIONAL REGULATOR TNRA"/>
    <property type="match status" value="1"/>
</dbReference>
<evidence type="ECO:0000313" key="6">
    <source>
        <dbReference type="EMBL" id="GGC98148.1"/>
    </source>
</evidence>
<gene>
    <name evidence="6" type="ORF">GCM10007216_31160</name>
</gene>
<proteinExistence type="predicted"/>
<evidence type="ECO:0000259" key="5">
    <source>
        <dbReference type="PROSITE" id="PS50937"/>
    </source>
</evidence>
<keyword evidence="4" id="KW-0804">Transcription</keyword>